<reference evidence="3 4" key="1">
    <citation type="submission" date="2020-02" db="EMBL/GenBank/DDBJ databases">
        <title>Draft genome sequence of Haematococcus lacustris strain NIES-144.</title>
        <authorList>
            <person name="Morimoto D."/>
            <person name="Nakagawa S."/>
            <person name="Yoshida T."/>
            <person name="Sawayama S."/>
        </authorList>
    </citation>
    <scope>NUCLEOTIDE SEQUENCE [LARGE SCALE GENOMIC DNA]</scope>
    <source>
        <strain evidence="3 4">NIES-144</strain>
    </source>
</reference>
<sequence length="201" mass="20836">MTTSTICRATIGALLLAALATAAVQPSVDPQLEVAVRHLLQVTAPIAAATAPIAAVTAPIAAKVEPNATIAIQLFKLANVTLTNSTILAPTDDAFNSMGVRIRNISDFFNATLAGLSKDILANHVLKGIFRSTALPLGNTTRPAINNATIVFTNDGPEGISVAVADSDDYADVVQADIPFGTNIVHIIDTVLLPANMTNLD</sequence>
<feature type="non-terminal residue" evidence="3">
    <location>
        <position position="1"/>
    </location>
</feature>
<keyword evidence="4" id="KW-1185">Reference proteome</keyword>
<accession>A0A699Z909</accession>
<dbReference type="SMART" id="SM00554">
    <property type="entry name" value="FAS1"/>
    <property type="match status" value="1"/>
</dbReference>
<protein>
    <submittedName>
        <fullName evidence="3">FAS1 domain-containing protein</fullName>
    </submittedName>
</protein>
<dbReference type="SUPFAM" id="SSF82153">
    <property type="entry name" value="FAS1 domain"/>
    <property type="match status" value="1"/>
</dbReference>
<name>A0A699Z909_HAELA</name>
<dbReference type="InterPro" id="IPR036378">
    <property type="entry name" value="FAS1_dom_sf"/>
</dbReference>
<feature type="signal peptide" evidence="1">
    <location>
        <begin position="1"/>
        <end position="22"/>
    </location>
</feature>
<evidence type="ECO:0000259" key="2">
    <source>
        <dbReference type="PROSITE" id="PS50213"/>
    </source>
</evidence>
<dbReference type="Gene3D" id="2.30.180.10">
    <property type="entry name" value="FAS1 domain"/>
    <property type="match status" value="1"/>
</dbReference>
<evidence type="ECO:0000313" key="3">
    <source>
        <dbReference type="EMBL" id="GFH12032.1"/>
    </source>
</evidence>
<organism evidence="3 4">
    <name type="scientific">Haematococcus lacustris</name>
    <name type="common">Green alga</name>
    <name type="synonym">Haematococcus pluvialis</name>
    <dbReference type="NCBI Taxonomy" id="44745"/>
    <lineage>
        <taxon>Eukaryota</taxon>
        <taxon>Viridiplantae</taxon>
        <taxon>Chlorophyta</taxon>
        <taxon>core chlorophytes</taxon>
        <taxon>Chlorophyceae</taxon>
        <taxon>CS clade</taxon>
        <taxon>Chlamydomonadales</taxon>
        <taxon>Haematococcaceae</taxon>
        <taxon>Haematococcus</taxon>
    </lineage>
</organism>
<feature type="chain" id="PRO_5025523322" evidence="1">
    <location>
        <begin position="23"/>
        <end position="201"/>
    </location>
</feature>
<proteinExistence type="predicted"/>
<feature type="domain" description="FAS1" evidence="2">
    <location>
        <begin position="36"/>
        <end position="192"/>
    </location>
</feature>
<keyword evidence="1" id="KW-0732">Signal</keyword>
<comment type="caution">
    <text evidence="3">The sequence shown here is derived from an EMBL/GenBank/DDBJ whole genome shotgun (WGS) entry which is preliminary data.</text>
</comment>
<evidence type="ECO:0000313" key="4">
    <source>
        <dbReference type="Proteomes" id="UP000485058"/>
    </source>
</evidence>
<dbReference type="PROSITE" id="PS50213">
    <property type="entry name" value="FAS1"/>
    <property type="match status" value="1"/>
</dbReference>
<dbReference type="EMBL" id="BLLF01000461">
    <property type="protein sequence ID" value="GFH12032.1"/>
    <property type="molecule type" value="Genomic_DNA"/>
</dbReference>
<dbReference type="InterPro" id="IPR000782">
    <property type="entry name" value="FAS1_domain"/>
</dbReference>
<gene>
    <name evidence="3" type="ORF">HaLaN_07654</name>
</gene>
<evidence type="ECO:0000256" key="1">
    <source>
        <dbReference type="SAM" id="SignalP"/>
    </source>
</evidence>
<dbReference type="Pfam" id="PF02469">
    <property type="entry name" value="Fasciclin"/>
    <property type="match status" value="1"/>
</dbReference>
<dbReference type="Proteomes" id="UP000485058">
    <property type="component" value="Unassembled WGS sequence"/>
</dbReference>
<dbReference type="AlphaFoldDB" id="A0A699Z909"/>